<accession>A0A378L9R6</accession>
<proteinExistence type="predicted"/>
<reference evidence="2 4" key="2">
    <citation type="submission" date="2018-06" db="EMBL/GenBank/DDBJ databases">
        <authorList>
            <consortium name="Pathogen Informatics"/>
            <person name="Doyle S."/>
        </authorList>
    </citation>
    <scope>NUCLEOTIDE SEQUENCE [LARGE SCALE GENOMIC DNA]</scope>
    <source>
        <strain evidence="2 4">NCTC11991</strain>
    </source>
</reference>
<protein>
    <submittedName>
        <fullName evidence="2">Uncharacterized protein</fullName>
    </submittedName>
</protein>
<dbReference type="Proteomes" id="UP000255110">
    <property type="component" value="Unassembled WGS sequence"/>
</dbReference>
<name>A0A378L9R6_9GAMM</name>
<organism evidence="2 4">
    <name type="scientific">Legionella steigerwaltii</name>
    <dbReference type="NCBI Taxonomy" id="460"/>
    <lineage>
        <taxon>Bacteria</taxon>
        <taxon>Pseudomonadati</taxon>
        <taxon>Pseudomonadota</taxon>
        <taxon>Gammaproteobacteria</taxon>
        <taxon>Legionellales</taxon>
        <taxon>Legionellaceae</taxon>
        <taxon>Legionella</taxon>
    </lineage>
</organism>
<evidence type="ECO:0000313" key="4">
    <source>
        <dbReference type="Proteomes" id="UP000255110"/>
    </source>
</evidence>
<evidence type="ECO:0000313" key="1">
    <source>
        <dbReference type="EMBL" id="KTD75414.1"/>
    </source>
</evidence>
<dbReference type="EMBL" id="UGOY01000001">
    <property type="protein sequence ID" value="STY22618.1"/>
    <property type="molecule type" value="Genomic_DNA"/>
</dbReference>
<evidence type="ECO:0000313" key="3">
    <source>
        <dbReference type="Proteomes" id="UP000054820"/>
    </source>
</evidence>
<dbReference type="Proteomes" id="UP000054820">
    <property type="component" value="Unassembled WGS sequence"/>
</dbReference>
<dbReference type="OrthoDB" id="5650620at2"/>
<dbReference type="RefSeq" id="WP_058477990.1">
    <property type="nucleotide sequence ID" value="NZ_CAAAIO010000032.1"/>
</dbReference>
<dbReference type="EMBL" id="LNYZ01000021">
    <property type="protein sequence ID" value="KTD75414.1"/>
    <property type="molecule type" value="Genomic_DNA"/>
</dbReference>
<evidence type="ECO:0000313" key="2">
    <source>
        <dbReference type="EMBL" id="STY22618.1"/>
    </source>
</evidence>
<gene>
    <name evidence="1" type="ORF">Lstg_2441</name>
    <name evidence="2" type="ORF">NCTC11991_01207</name>
</gene>
<reference evidence="1 3" key="1">
    <citation type="submission" date="2015-11" db="EMBL/GenBank/DDBJ databases">
        <title>Genomic analysis of 38 Legionella species identifies large and diverse effector repertoires.</title>
        <authorList>
            <person name="Burstein D."/>
            <person name="Amaro F."/>
            <person name="Zusman T."/>
            <person name="Lifshitz Z."/>
            <person name="Cohen O."/>
            <person name="Gilbert J.A."/>
            <person name="Pupko T."/>
            <person name="Shuman H.A."/>
            <person name="Segal G."/>
        </authorList>
    </citation>
    <scope>NUCLEOTIDE SEQUENCE [LARGE SCALE GENOMIC DNA]</scope>
    <source>
        <strain evidence="1 3">SC-18-C9</strain>
    </source>
</reference>
<keyword evidence="3" id="KW-1185">Reference proteome</keyword>
<dbReference type="AlphaFoldDB" id="A0A378L9R6"/>
<sequence>MPKAFTHLCKKVNLSLYDNTLTVYPKPDRTKSPSLPQAQNELELLFLLLFSKMDCVSAEVNDFFMTRQNELGVYRFVHRDDADHYLYHQDGFKMDDDHYHAQFAISINEGKLDSILGTLEKYSIISPEEHTSFVKAYHDANTLPHDPKQILASGPKVDEKPVPAAPVDVAAKQDKKPYTFGGLKVGFFNQQPAHHTPDHSTSSYGLVH</sequence>